<evidence type="ECO:0000313" key="1">
    <source>
        <dbReference type="EMBL" id="CAL1686323.1"/>
    </source>
</evidence>
<organism evidence="1 2">
    <name type="scientific">Lasius platythorax</name>
    <dbReference type="NCBI Taxonomy" id="488582"/>
    <lineage>
        <taxon>Eukaryota</taxon>
        <taxon>Metazoa</taxon>
        <taxon>Ecdysozoa</taxon>
        <taxon>Arthropoda</taxon>
        <taxon>Hexapoda</taxon>
        <taxon>Insecta</taxon>
        <taxon>Pterygota</taxon>
        <taxon>Neoptera</taxon>
        <taxon>Endopterygota</taxon>
        <taxon>Hymenoptera</taxon>
        <taxon>Apocrita</taxon>
        <taxon>Aculeata</taxon>
        <taxon>Formicoidea</taxon>
        <taxon>Formicidae</taxon>
        <taxon>Formicinae</taxon>
        <taxon>Lasius</taxon>
        <taxon>Lasius</taxon>
    </lineage>
</organism>
<protein>
    <submittedName>
        <fullName evidence="1">Uncharacterized protein</fullName>
    </submittedName>
</protein>
<dbReference type="Proteomes" id="UP001497644">
    <property type="component" value="Chromosome 6"/>
</dbReference>
<gene>
    <name evidence="1" type="ORF">LPLAT_LOCUS11646</name>
</gene>
<name>A0AAV2P3X1_9HYME</name>
<proteinExistence type="predicted"/>
<keyword evidence="2" id="KW-1185">Reference proteome</keyword>
<dbReference type="AlphaFoldDB" id="A0AAV2P3X1"/>
<sequence>MNNVNAAHEGDSSFECVWKSSLQDNYYFIYHTCGVMRCDARGETTRHEDDDDEQDGFQVGSKLLDFCHEYNQPAYQSTHEGMESNFLPCQLRQTRAEDLKCLVNRLRRSSEVDVRTFTLGAKS</sequence>
<reference evidence="1" key="1">
    <citation type="submission" date="2024-04" db="EMBL/GenBank/DDBJ databases">
        <authorList>
            <consortium name="Molecular Ecology Group"/>
        </authorList>
    </citation>
    <scope>NUCLEOTIDE SEQUENCE</scope>
</reference>
<dbReference type="EMBL" id="OZ034829">
    <property type="protein sequence ID" value="CAL1686323.1"/>
    <property type="molecule type" value="Genomic_DNA"/>
</dbReference>
<evidence type="ECO:0000313" key="2">
    <source>
        <dbReference type="Proteomes" id="UP001497644"/>
    </source>
</evidence>
<accession>A0AAV2P3X1</accession>